<accession>A0A8J7HD19</accession>
<comment type="caution">
    <text evidence="1">The sequence shown here is derived from an EMBL/GenBank/DDBJ whole genome shotgun (WGS) entry which is preliminary data.</text>
</comment>
<protein>
    <submittedName>
        <fullName evidence="1">Uncharacterized protein</fullName>
    </submittedName>
</protein>
<sequence length="55" mass="6081">MKSLLRRSQCGLLPRGDAKSDGGFHATCYNGGNLRNAVAPHEQLALETLRRSRTR</sequence>
<dbReference type="AlphaFoldDB" id="A0A8J7HD19"/>
<dbReference type="EMBL" id="JAECZB010000019">
    <property type="protein sequence ID" value="MBH8552793.1"/>
    <property type="molecule type" value="Genomic_DNA"/>
</dbReference>
<evidence type="ECO:0000313" key="1">
    <source>
        <dbReference type="EMBL" id="MBH8552793.1"/>
    </source>
</evidence>
<proteinExistence type="predicted"/>
<name>A0A8J7HD19_9CYAN</name>
<dbReference type="Proteomes" id="UP000599391">
    <property type="component" value="Unassembled WGS sequence"/>
</dbReference>
<gene>
    <name evidence="1" type="ORF">I8751_10520</name>
</gene>
<reference evidence="1 2" key="1">
    <citation type="journal article" date="2021" name="Int. J. Syst. Evol. Microbiol.">
        <title>Amazonocrinis nigriterrae gen. nov., sp. nov., Atlanticothrix silvestris gen. nov., sp. nov. and Dendronalium phyllosphericum gen. nov., sp. nov., nostocacean cyanobacteria from Brazilian environments.</title>
        <authorList>
            <person name="Alvarenga D.O."/>
            <person name="Andreote A.P.D."/>
            <person name="Branco L.H.Z."/>
            <person name="Delbaje E."/>
            <person name="Cruz R.B."/>
            <person name="Varani A.M."/>
            <person name="Fiore M.F."/>
        </authorList>
    </citation>
    <scope>NUCLEOTIDE SEQUENCE [LARGE SCALE GENOMIC DNA]</scope>
    <source>
        <strain evidence="1 2">CENA357</strain>
    </source>
</reference>
<evidence type="ECO:0000313" key="2">
    <source>
        <dbReference type="Proteomes" id="UP000599391"/>
    </source>
</evidence>
<organism evidence="1 2">
    <name type="scientific">Atlanticothrix silvestris CENA357</name>
    <dbReference type="NCBI Taxonomy" id="1725252"/>
    <lineage>
        <taxon>Bacteria</taxon>
        <taxon>Bacillati</taxon>
        <taxon>Cyanobacteriota</taxon>
        <taxon>Cyanophyceae</taxon>
        <taxon>Nostocales</taxon>
        <taxon>Nodulariaceae</taxon>
        <taxon>Atlanticothrix</taxon>
        <taxon>Atlanticothrix silvestris</taxon>
    </lineage>
</organism>
<keyword evidence="2" id="KW-1185">Reference proteome</keyword>